<keyword evidence="1" id="KW-0472">Membrane</keyword>
<keyword evidence="1" id="KW-1133">Transmembrane helix</keyword>
<evidence type="ECO:0000313" key="3">
    <source>
        <dbReference type="Proteomes" id="UP000076577"/>
    </source>
</evidence>
<reference evidence="2 3" key="1">
    <citation type="journal article" date="2016" name="Front. Microbiol.">
        <title>Comparative Genomic Analysis Reveals a Diverse Repertoire of Genes Involved in Prokaryote-Eukaryote Interactions within the Pseudovibrio Genus.</title>
        <authorList>
            <person name="Romano S."/>
            <person name="Fernandez-Guerra A."/>
            <person name="Reen F.J."/>
            <person name="Glockner F.O."/>
            <person name="Crowley S.P."/>
            <person name="O'Sullivan O."/>
            <person name="Cotter P.D."/>
            <person name="Adams C."/>
            <person name="Dobson A.D."/>
            <person name="O'Gara F."/>
        </authorList>
    </citation>
    <scope>NUCLEOTIDE SEQUENCE [LARGE SCALE GENOMIC DNA]</scope>
    <source>
        <strain evidence="2 3">Ad2</strain>
    </source>
</reference>
<accession>A0A166A4X6</accession>
<evidence type="ECO:0000256" key="1">
    <source>
        <dbReference type="SAM" id="Phobius"/>
    </source>
</evidence>
<comment type="caution">
    <text evidence="2">The sequence shown here is derived from an EMBL/GenBank/DDBJ whole genome shotgun (WGS) entry which is preliminary data.</text>
</comment>
<dbReference type="OrthoDB" id="7867014at2"/>
<protein>
    <submittedName>
        <fullName evidence="2">Uncharacterized protein</fullName>
    </submittedName>
</protein>
<dbReference type="PATRIC" id="fig|989403.3.peg.1197"/>
<keyword evidence="1" id="KW-0812">Transmembrane</keyword>
<proteinExistence type="predicted"/>
<sequence length="63" mass="7212">MVSFFWRVVGIVLLAWVAWDLYAGYTLLYDVIYSSTDALMYWIGIALWTALGLSCFFSSSRSD</sequence>
<dbReference type="EMBL" id="LMCB01000006">
    <property type="protein sequence ID" value="KZL20627.1"/>
    <property type="molecule type" value="Genomic_DNA"/>
</dbReference>
<gene>
    <name evidence="2" type="ORF">PsAD2_01113</name>
</gene>
<dbReference type="AlphaFoldDB" id="A0A166A4X6"/>
<keyword evidence="3" id="KW-1185">Reference proteome</keyword>
<feature type="transmembrane region" description="Helical" evidence="1">
    <location>
        <begin position="39"/>
        <end position="57"/>
    </location>
</feature>
<evidence type="ECO:0000313" key="2">
    <source>
        <dbReference type="EMBL" id="KZL20627.1"/>
    </source>
</evidence>
<name>A0A166A4X6_9HYPH</name>
<organism evidence="2 3">
    <name type="scientific">Pseudovibrio axinellae</name>
    <dbReference type="NCBI Taxonomy" id="989403"/>
    <lineage>
        <taxon>Bacteria</taxon>
        <taxon>Pseudomonadati</taxon>
        <taxon>Pseudomonadota</taxon>
        <taxon>Alphaproteobacteria</taxon>
        <taxon>Hyphomicrobiales</taxon>
        <taxon>Stappiaceae</taxon>
        <taxon>Pseudovibrio</taxon>
    </lineage>
</organism>
<dbReference type="Proteomes" id="UP000076577">
    <property type="component" value="Unassembled WGS sequence"/>
</dbReference>
<dbReference type="RefSeq" id="WP_068003538.1">
    <property type="nucleotide sequence ID" value="NZ_FOFM01000007.1"/>
</dbReference>